<name>A0A161I5L8_ANAPH</name>
<dbReference type="EMBL" id="CP015376">
    <property type="protein sequence ID" value="ANC34113.1"/>
    <property type="molecule type" value="Genomic_DNA"/>
</dbReference>
<reference evidence="1 2" key="1">
    <citation type="journal article" date="2013" name="Pathogens">
        <title>An Emerging Tick-Borne Disease of Humans Is Caused by a Subset of Strains with Conserved Genome Structure.</title>
        <authorList>
            <person name="Barbet A.F."/>
            <person name="Al-Khedery B."/>
            <person name="Stuen S."/>
            <person name="Granquist E.G."/>
            <person name="Felsheim R.F."/>
            <person name="Munderloh U.G."/>
        </authorList>
    </citation>
    <scope>NUCLEOTIDE SEQUENCE [LARGE SCALE GENOMIC DNA]</scope>
    <source>
        <strain evidence="1 2">Norway variant2</strain>
    </source>
</reference>
<protein>
    <submittedName>
        <fullName evidence="1">Uncharacterized protein</fullName>
    </submittedName>
</protein>
<dbReference type="AlphaFoldDB" id="A0A161I5L8"/>
<evidence type="ECO:0000313" key="1">
    <source>
        <dbReference type="EMBL" id="ANC34113.1"/>
    </source>
</evidence>
<evidence type="ECO:0000313" key="2">
    <source>
        <dbReference type="Proteomes" id="UP000053801"/>
    </source>
</evidence>
<proteinExistence type="predicted"/>
<gene>
    <name evidence="1" type="ORF">P029_01700</name>
</gene>
<accession>A0A161I5L8</accession>
<organism evidence="1 2">
    <name type="scientific">Anaplasma phagocytophilum str. Norway variant2</name>
    <dbReference type="NCBI Taxonomy" id="1392507"/>
    <lineage>
        <taxon>Bacteria</taxon>
        <taxon>Pseudomonadati</taxon>
        <taxon>Pseudomonadota</taxon>
        <taxon>Alphaproteobacteria</taxon>
        <taxon>Rickettsiales</taxon>
        <taxon>Anaplasmataceae</taxon>
        <taxon>Anaplasma</taxon>
        <taxon>phagocytophilum group</taxon>
    </lineage>
</organism>
<dbReference type="Proteomes" id="UP000053801">
    <property type="component" value="Chromosome"/>
</dbReference>
<reference evidence="1 2" key="2">
    <citation type="journal article" date="2014" name="Pathogens">
        <title>Comparative Genomics Identifies a Potential Marker of Human-Virulent Anaplasma phagocytophilum.</title>
        <authorList>
            <person name="Al-Khedery B."/>
            <person name="Barbet A.F."/>
        </authorList>
    </citation>
    <scope>NUCLEOTIDE SEQUENCE [LARGE SCALE GENOMIC DNA]</scope>
    <source>
        <strain evidence="1 2">Norway variant2</strain>
    </source>
</reference>
<sequence>MSMHKGYTYSGSISYAKHVLGYRKFVNLLNSGAVPLIPMLRDDEGNSAHACARHIVDRKLDYL</sequence>